<dbReference type="AlphaFoldDB" id="A0A183NXE3"/>
<evidence type="ECO:0000313" key="1">
    <source>
        <dbReference type="EMBL" id="VDP35777.1"/>
    </source>
</evidence>
<dbReference type="EMBL" id="UZAL01027804">
    <property type="protein sequence ID" value="VDP35777.1"/>
    <property type="molecule type" value="Genomic_DNA"/>
</dbReference>
<accession>A0A183NXE3</accession>
<proteinExistence type="predicted"/>
<gene>
    <name evidence="1" type="ORF">SMTD_LOCUS6779</name>
</gene>
<keyword evidence="2" id="KW-1185">Reference proteome</keyword>
<evidence type="ECO:0000313" key="2">
    <source>
        <dbReference type="Proteomes" id="UP000269396"/>
    </source>
</evidence>
<sequence>MLSRKTEEIHIDEYIKKLALDNSVVTSKDGMPRSIRYIFLDNNSSVSKVKTTLPVAPHSCIPTHNTPNRGGKFSDQISGVFSTEQMCENPSHLLYFPEVGYLNTANSFSPATSLAKPSWLVNLSSLPSIYGDAIRAATTRYVKNYLYIVYT</sequence>
<dbReference type="Proteomes" id="UP000269396">
    <property type="component" value="Unassembled WGS sequence"/>
</dbReference>
<reference evidence="1 2" key="1">
    <citation type="submission" date="2018-11" db="EMBL/GenBank/DDBJ databases">
        <authorList>
            <consortium name="Pathogen Informatics"/>
        </authorList>
    </citation>
    <scope>NUCLEOTIDE SEQUENCE [LARGE SCALE GENOMIC DNA]</scope>
    <source>
        <strain>Denwood</strain>
        <strain evidence="2">Zambia</strain>
    </source>
</reference>
<protein>
    <submittedName>
        <fullName evidence="1">Uncharacterized protein</fullName>
    </submittedName>
</protein>
<name>A0A183NXE3_9TREM</name>
<dbReference type="STRING" id="31246.A0A183NXE3"/>
<organism evidence="1 2">
    <name type="scientific">Schistosoma mattheei</name>
    <dbReference type="NCBI Taxonomy" id="31246"/>
    <lineage>
        <taxon>Eukaryota</taxon>
        <taxon>Metazoa</taxon>
        <taxon>Spiralia</taxon>
        <taxon>Lophotrochozoa</taxon>
        <taxon>Platyhelminthes</taxon>
        <taxon>Trematoda</taxon>
        <taxon>Digenea</taxon>
        <taxon>Strigeidida</taxon>
        <taxon>Schistosomatoidea</taxon>
        <taxon>Schistosomatidae</taxon>
        <taxon>Schistosoma</taxon>
    </lineage>
</organism>